<evidence type="ECO:0000256" key="2">
    <source>
        <dbReference type="ARBA" id="ARBA00022737"/>
    </source>
</evidence>
<organism evidence="4">
    <name type="scientific">Favella ehrenbergii</name>
    <dbReference type="NCBI Taxonomy" id="182087"/>
    <lineage>
        <taxon>Eukaryota</taxon>
        <taxon>Sar</taxon>
        <taxon>Alveolata</taxon>
        <taxon>Ciliophora</taxon>
        <taxon>Intramacronucleata</taxon>
        <taxon>Spirotrichea</taxon>
        <taxon>Choreotrichia</taxon>
        <taxon>Tintinnida</taxon>
        <taxon>Xystonellidae</taxon>
        <taxon>Favella</taxon>
    </lineage>
</organism>
<protein>
    <submittedName>
        <fullName evidence="4">Uncharacterized protein</fullName>
    </submittedName>
</protein>
<dbReference type="InterPro" id="IPR015943">
    <property type="entry name" value="WD40/YVTN_repeat-like_dom_sf"/>
</dbReference>
<dbReference type="PRINTS" id="PR00320">
    <property type="entry name" value="GPROTEINBRPT"/>
</dbReference>
<dbReference type="PROSITE" id="PS00678">
    <property type="entry name" value="WD_REPEATS_1"/>
    <property type="match status" value="2"/>
</dbReference>
<evidence type="ECO:0000256" key="1">
    <source>
        <dbReference type="ARBA" id="ARBA00022574"/>
    </source>
</evidence>
<evidence type="ECO:0000256" key="3">
    <source>
        <dbReference type="PROSITE-ProRule" id="PRU00221"/>
    </source>
</evidence>
<dbReference type="InterPro" id="IPR036322">
    <property type="entry name" value="WD40_repeat_dom_sf"/>
</dbReference>
<feature type="repeat" description="WD" evidence="3">
    <location>
        <begin position="1"/>
        <end position="42"/>
    </location>
</feature>
<feature type="repeat" description="WD" evidence="3">
    <location>
        <begin position="231"/>
        <end position="263"/>
    </location>
</feature>
<dbReference type="InterPro" id="IPR020472">
    <property type="entry name" value="WD40_PAC1"/>
</dbReference>
<feature type="repeat" description="WD" evidence="3">
    <location>
        <begin position="43"/>
        <end position="77"/>
    </location>
</feature>
<keyword evidence="1 3" id="KW-0853">WD repeat</keyword>
<gene>
    <name evidence="4" type="ORF">FEHR0123_LOCUS5828</name>
</gene>
<accession>A0A7S3MKZ2</accession>
<dbReference type="SUPFAM" id="SSF50978">
    <property type="entry name" value="WD40 repeat-like"/>
    <property type="match status" value="1"/>
</dbReference>
<dbReference type="SMART" id="SM00320">
    <property type="entry name" value="WD40"/>
    <property type="match status" value="5"/>
</dbReference>
<proteinExistence type="predicted"/>
<sequence length="263" mass="29145">MRGHNDGIWSLKYMKDGRSLISASVDGSVKIWDANQGGVTTSLNFHESKVYSAAANDAMNMAVSVGADRKIAVWDLRKVQTPLFVNEDSTASVTCCDFTNDQKSIVTATFGGRVNVIDLDTREYRVDYDIMFLSENEEENMCYHVASVSDYPGGGNVFVLSSGIGIPNVINYEGWHEEPLHRLETVGKFHGHTAAVRYCDFSPDRSKMLSACADHSLRVWSRESQATLNILSGHSDLATCGAWLNERTIVSGSWDCKIMVWNI</sequence>
<dbReference type="PANTHER" id="PTHR19848">
    <property type="entry name" value="WD40 REPEAT PROTEIN"/>
    <property type="match status" value="1"/>
</dbReference>
<name>A0A7S3MKZ2_9SPIT</name>
<dbReference type="AlphaFoldDB" id="A0A7S3MKZ2"/>
<keyword evidence="2" id="KW-0677">Repeat</keyword>
<feature type="repeat" description="WD" evidence="3">
    <location>
        <begin position="189"/>
        <end position="230"/>
    </location>
</feature>
<dbReference type="PANTHER" id="PTHR19848:SF8">
    <property type="entry name" value="F-BOX AND WD REPEAT DOMAIN CONTAINING 7"/>
    <property type="match status" value="1"/>
</dbReference>
<dbReference type="Gene3D" id="2.130.10.10">
    <property type="entry name" value="YVTN repeat-like/Quinoprotein amine dehydrogenase"/>
    <property type="match status" value="2"/>
</dbReference>
<dbReference type="InterPro" id="IPR019775">
    <property type="entry name" value="WD40_repeat_CS"/>
</dbReference>
<dbReference type="PROSITE" id="PS50082">
    <property type="entry name" value="WD_REPEATS_2"/>
    <property type="match status" value="4"/>
</dbReference>
<dbReference type="Pfam" id="PF00400">
    <property type="entry name" value="WD40"/>
    <property type="match status" value="5"/>
</dbReference>
<dbReference type="PROSITE" id="PS50294">
    <property type="entry name" value="WD_REPEATS_REGION"/>
    <property type="match status" value="4"/>
</dbReference>
<dbReference type="InterPro" id="IPR001680">
    <property type="entry name" value="WD40_rpt"/>
</dbReference>
<evidence type="ECO:0000313" key="4">
    <source>
        <dbReference type="EMBL" id="CAE0310910.1"/>
    </source>
</evidence>
<reference evidence="4" key="1">
    <citation type="submission" date="2021-01" db="EMBL/GenBank/DDBJ databases">
        <authorList>
            <person name="Corre E."/>
            <person name="Pelletier E."/>
            <person name="Niang G."/>
            <person name="Scheremetjew M."/>
            <person name="Finn R."/>
            <person name="Kale V."/>
            <person name="Holt S."/>
            <person name="Cochrane G."/>
            <person name="Meng A."/>
            <person name="Brown T."/>
            <person name="Cohen L."/>
        </authorList>
    </citation>
    <scope>NUCLEOTIDE SEQUENCE</scope>
    <source>
        <strain evidence="4">Fehren 1</strain>
    </source>
</reference>
<dbReference type="EMBL" id="HBIE01019033">
    <property type="protein sequence ID" value="CAE0310910.1"/>
    <property type="molecule type" value="Transcribed_RNA"/>
</dbReference>